<evidence type="ECO:0000313" key="10">
    <source>
        <dbReference type="Proteomes" id="UP000187209"/>
    </source>
</evidence>
<feature type="signal peptide" evidence="7">
    <location>
        <begin position="1"/>
        <end position="17"/>
    </location>
</feature>
<sequence length="178" mass="20562">MFIYLILGLAFSASITGEVFGPKNPAEKKFWNPLSVNIHLNGYKTTYLDASNSFVFHNVPDGIYVLEVLDHKHYYKTIVLEVLGENVVARDSNIFKGERIVYPLRMQAEKRHVYFEEREAFSIMSIFMNPMLLMTGFMLAVAFLMPKMKMDPEQMQEMKDMQKQMNSGWMSSLLSPPS</sequence>
<dbReference type="Pfam" id="PF09430">
    <property type="entry name" value="EMC7_beta-sandw"/>
    <property type="match status" value="1"/>
</dbReference>
<keyword evidence="4 6" id="KW-1133">Transmembrane helix</keyword>
<dbReference type="PANTHER" id="PTHR13605:SF4">
    <property type="entry name" value="ER MEMBRANE PROTEIN COMPLEX SUBUNIT 7"/>
    <property type="match status" value="1"/>
</dbReference>
<evidence type="ECO:0000256" key="1">
    <source>
        <dbReference type="ARBA" id="ARBA00004167"/>
    </source>
</evidence>
<keyword evidence="2 6" id="KW-0812">Transmembrane</keyword>
<organism evidence="9 10">
    <name type="scientific">Stentor coeruleus</name>
    <dbReference type="NCBI Taxonomy" id="5963"/>
    <lineage>
        <taxon>Eukaryota</taxon>
        <taxon>Sar</taxon>
        <taxon>Alveolata</taxon>
        <taxon>Ciliophora</taxon>
        <taxon>Postciliodesmatophora</taxon>
        <taxon>Heterotrichea</taxon>
        <taxon>Heterotrichida</taxon>
        <taxon>Stentoridae</taxon>
        <taxon>Stentor</taxon>
    </lineage>
</organism>
<dbReference type="InterPro" id="IPR019008">
    <property type="entry name" value="Beta_sandwich_EMC7"/>
</dbReference>
<evidence type="ECO:0000259" key="8">
    <source>
        <dbReference type="Pfam" id="PF09430"/>
    </source>
</evidence>
<dbReference type="PANTHER" id="PTHR13605">
    <property type="entry name" value="ER MEMBRANE PROTEIN COMPLEX SUBUNIT 7"/>
    <property type="match status" value="1"/>
</dbReference>
<comment type="subcellular location">
    <subcellularLocation>
        <location evidence="1">Membrane</location>
        <topology evidence="1">Single-pass membrane protein</topology>
    </subcellularLocation>
</comment>
<proteinExistence type="predicted"/>
<name>A0A1R2CG21_9CILI</name>
<keyword evidence="5 6" id="KW-0472">Membrane</keyword>
<dbReference type="OrthoDB" id="27095at2759"/>
<evidence type="ECO:0000256" key="2">
    <source>
        <dbReference type="ARBA" id="ARBA00022692"/>
    </source>
</evidence>
<evidence type="ECO:0000256" key="4">
    <source>
        <dbReference type="ARBA" id="ARBA00022989"/>
    </source>
</evidence>
<dbReference type="EMBL" id="MPUH01000163">
    <property type="protein sequence ID" value="OMJ87972.1"/>
    <property type="molecule type" value="Genomic_DNA"/>
</dbReference>
<keyword evidence="10" id="KW-1185">Reference proteome</keyword>
<evidence type="ECO:0000256" key="3">
    <source>
        <dbReference type="ARBA" id="ARBA00022729"/>
    </source>
</evidence>
<evidence type="ECO:0000313" key="9">
    <source>
        <dbReference type="EMBL" id="OMJ87972.1"/>
    </source>
</evidence>
<evidence type="ECO:0000256" key="6">
    <source>
        <dbReference type="SAM" id="Phobius"/>
    </source>
</evidence>
<dbReference type="AlphaFoldDB" id="A0A1R2CG21"/>
<reference evidence="9 10" key="1">
    <citation type="submission" date="2016-11" db="EMBL/GenBank/DDBJ databases">
        <title>The macronuclear genome of Stentor coeruleus: a giant cell with tiny introns.</title>
        <authorList>
            <person name="Slabodnick M."/>
            <person name="Ruby J.G."/>
            <person name="Reiff S.B."/>
            <person name="Swart E.C."/>
            <person name="Gosai S."/>
            <person name="Prabakaran S."/>
            <person name="Witkowska E."/>
            <person name="Larue G.E."/>
            <person name="Fisher S."/>
            <person name="Freeman R.M."/>
            <person name="Gunawardena J."/>
            <person name="Chu W."/>
            <person name="Stover N.A."/>
            <person name="Gregory B.D."/>
            <person name="Nowacki M."/>
            <person name="Derisi J."/>
            <person name="Roy S.W."/>
            <person name="Marshall W.F."/>
            <person name="Sood P."/>
        </authorList>
    </citation>
    <scope>NUCLEOTIDE SEQUENCE [LARGE SCALE GENOMIC DNA]</scope>
    <source>
        <strain evidence="9">WM001</strain>
    </source>
</reference>
<gene>
    <name evidence="9" type="ORF">SteCoe_10212</name>
</gene>
<evidence type="ECO:0000256" key="7">
    <source>
        <dbReference type="SAM" id="SignalP"/>
    </source>
</evidence>
<evidence type="ECO:0000256" key="5">
    <source>
        <dbReference type="ARBA" id="ARBA00023136"/>
    </source>
</evidence>
<protein>
    <recommendedName>
        <fullName evidence="8">ER membrane protein complex subunit 7 beta-sandwich domain-containing protein</fullName>
    </recommendedName>
</protein>
<dbReference type="GO" id="GO:0072546">
    <property type="term" value="C:EMC complex"/>
    <property type="evidence" value="ECO:0007669"/>
    <property type="project" value="TreeGrafter"/>
</dbReference>
<keyword evidence="3 7" id="KW-0732">Signal</keyword>
<dbReference type="Proteomes" id="UP000187209">
    <property type="component" value="Unassembled WGS sequence"/>
</dbReference>
<feature type="chain" id="PRO_5012413003" description="ER membrane protein complex subunit 7 beta-sandwich domain-containing protein" evidence="7">
    <location>
        <begin position="18"/>
        <end position="178"/>
    </location>
</feature>
<comment type="caution">
    <text evidence="9">The sequence shown here is derived from an EMBL/GenBank/DDBJ whole genome shotgun (WGS) entry which is preliminary data.</text>
</comment>
<feature type="domain" description="ER membrane protein complex subunit 7 beta-sandwich" evidence="8">
    <location>
        <begin position="32"/>
        <end position="134"/>
    </location>
</feature>
<dbReference type="InterPro" id="IPR039163">
    <property type="entry name" value="EMC7"/>
</dbReference>
<accession>A0A1R2CG21</accession>
<feature type="transmembrane region" description="Helical" evidence="6">
    <location>
        <begin position="120"/>
        <end position="145"/>
    </location>
</feature>